<comment type="similarity">
    <text evidence="2 11">Belongs to the TIM21 family.</text>
</comment>
<keyword evidence="14" id="KW-1185">Reference proteome</keyword>
<evidence type="ECO:0000256" key="3">
    <source>
        <dbReference type="ARBA" id="ARBA00020726"/>
    </source>
</evidence>
<reference evidence="13" key="1">
    <citation type="journal article" date="2020" name="Stud. Mycol.">
        <title>101 Dothideomycetes genomes: a test case for predicting lifestyles and emergence of pathogens.</title>
        <authorList>
            <person name="Haridas S."/>
            <person name="Albert R."/>
            <person name="Binder M."/>
            <person name="Bloem J."/>
            <person name="Labutti K."/>
            <person name="Salamov A."/>
            <person name="Andreopoulos B."/>
            <person name="Baker S."/>
            <person name="Barry K."/>
            <person name="Bills G."/>
            <person name="Bluhm B."/>
            <person name="Cannon C."/>
            <person name="Castanera R."/>
            <person name="Culley D."/>
            <person name="Daum C."/>
            <person name="Ezra D."/>
            <person name="Gonzalez J."/>
            <person name="Henrissat B."/>
            <person name="Kuo A."/>
            <person name="Liang C."/>
            <person name="Lipzen A."/>
            <person name="Lutzoni F."/>
            <person name="Magnuson J."/>
            <person name="Mondo S."/>
            <person name="Nolan M."/>
            <person name="Ohm R."/>
            <person name="Pangilinan J."/>
            <person name="Park H.-J."/>
            <person name="Ramirez L."/>
            <person name="Alfaro M."/>
            <person name="Sun H."/>
            <person name="Tritt A."/>
            <person name="Yoshinaga Y."/>
            <person name="Zwiers L.-H."/>
            <person name="Turgeon B."/>
            <person name="Goodwin S."/>
            <person name="Spatafora J."/>
            <person name="Crous P."/>
            <person name="Grigoriev I."/>
        </authorList>
    </citation>
    <scope>NUCLEOTIDE SEQUENCE</scope>
    <source>
        <strain evidence="13">CBS 279.74</strain>
    </source>
</reference>
<dbReference type="AlphaFoldDB" id="A0A6G1JZG6"/>
<feature type="transmembrane region" description="Helical" evidence="11">
    <location>
        <begin position="91"/>
        <end position="111"/>
    </location>
</feature>
<keyword evidence="7 11" id="KW-1133">Transmembrane helix</keyword>
<dbReference type="FunFam" id="3.10.450.320:FF:000002">
    <property type="entry name" value="Mitochondrial import inner membrane translocase subunit tim21"/>
    <property type="match status" value="1"/>
</dbReference>
<dbReference type="Gene3D" id="3.10.450.320">
    <property type="entry name" value="Mitochondrial import inner membrane translocase subunit Tim21"/>
    <property type="match status" value="1"/>
</dbReference>
<organism evidence="13 14">
    <name type="scientific">Pleomassaria siparia CBS 279.74</name>
    <dbReference type="NCBI Taxonomy" id="1314801"/>
    <lineage>
        <taxon>Eukaryota</taxon>
        <taxon>Fungi</taxon>
        <taxon>Dikarya</taxon>
        <taxon>Ascomycota</taxon>
        <taxon>Pezizomycotina</taxon>
        <taxon>Dothideomycetes</taxon>
        <taxon>Pleosporomycetidae</taxon>
        <taxon>Pleosporales</taxon>
        <taxon>Pleomassariaceae</taxon>
        <taxon>Pleomassaria</taxon>
    </lineage>
</organism>
<evidence type="ECO:0000313" key="13">
    <source>
        <dbReference type="EMBL" id="KAF2705662.1"/>
    </source>
</evidence>
<dbReference type="PANTHER" id="PTHR13032:SF6">
    <property type="entry name" value="MITOCHONDRIAL IMPORT INNER MEMBRANE TRANSLOCASE SUBUNIT TIM21"/>
    <property type="match status" value="1"/>
</dbReference>
<evidence type="ECO:0000256" key="8">
    <source>
        <dbReference type="ARBA" id="ARBA00023128"/>
    </source>
</evidence>
<name>A0A6G1JZG6_9PLEO</name>
<proteinExistence type="inferred from homology"/>
<dbReference type="InterPro" id="IPR013261">
    <property type="entry name" value="Tim21"/>
</dbReference>
<dbReference type="Proteomes" id="UP000799428">
    <property type="component" value="Unassembled WGS sequence"/>
</dbReference>
<keyword evidence="9 11" id="KW-0472">Membrane</keyword>
<evidence type="ECO:0000313" key="14">
    <source>
        <dbReference type="Proteomes" id="UP000799428"/>
    </source>
</evidence>
<keyword evidence="11" id="KW-0813">Transport</keyword>
<comment type="subunit">
    <text evidence="11">Component of the TIM23 complex.</text>
</comment>
<keyword evidence="6" id="KW-0809">Transit peptide</keyword>
<comment type="function">
    <text evidence="10">Essential component of the TIM23 complex, a complex that mediates the translocation of transit peptide-containing proteins across the mitochondrial inner membrane. Required to keep the TOM and the TIM23 complexes in close contact. At some point, it is released from the TOM23 complex to allow protein translocation into the mitochondrial matrix.</text>
</comment>
<evidence type="ECO:0000256" key="4">
    <source>
        <dbReference type="ARBA" id="ARBA00022692"/>
    </source>
</evidence>
<dbReference type="OrthoDB" id="436405at2759"/>
<protein>
    <recommendedName>
        <fullName evidence="3 11">Mitochondrial import inner membrane translocase subunit Tim21</fullName>
    </recommendedName>
</protein>
<dbReference type="GO" id="GO:0030150">
    <property type="term" value="P:protein import into mitochondrial matrix"/>
    <property type="evidence" value="ECO:0007669"/>
    <property type="project" value="UniProtKB-UniRule"/>
</dbReference>
<evidence type="ECO:0000256" key="5">
    <source>
        <dbReference type="ARBA" id="ARBA00022792"/>
    </source>
</evidence>
<keyword evidence="11" id="KW-0653">Protein transport</keyword>
<keyword evidence="5 11" id="KW-0999">Mitochondrion inner membrane</keyword>
<evidence type="ECO:0000256" key="10">
    <source>
        <dbReference type="ARBA" id="ARBA00060204"/>
    </source>
</evidence>
<dbReference type="InterPro" id="IPR038552">
    <property type="entry name" value="Tim21_IMS_sf"/>
</dbReference>
<evidence type="ECO:0000256" key="2">
    <source>
        <dbReference type="ARBA" id="ARBA00010867"/>
    </source>
</evidence>
<sequence>MAVSYHPTEAIALLKPVFRHLRVRTTQFHTPRASFTTSHTPRATHRTSTSSHPSNPGPTRRSVTVINDTGSVQWGQLSPGEKAARTTQQSLNFIVVAVGVVLTGTISYLLFTDVFSPTSKTAYFNRSHTLIRSSPAIQSLLGPSDSIRAYGESSWSRMARNRFLSANVETDKWGTEHMRFRFFVEGDLGMGTAHVHLVRRPGDIEYVYEELSVDVKGHRRIYLESKEEKKGKVAPKIFGARWW</sequence>
<feature type="compositionally biased region" description="Polar residues" evidence="12">
    <location>
        <begin position="29"/>
        <end position="54"/>
    </location>
</feature>
<dbReference type="EMBL" id="MU005778">
    <property type="protein sequence ID" value="KAF2705662.1"/>
    <property type="molecule type" value="Genomic_DNA"/>
</dbReference>
<dbReference type="GO" id="GO:0005744">
    <property type="term" value="C:TIM23 mitochondrial import inner membrane translocase complex"/>
    <property type="evidence" value="ECO:0007669"/>
    <property type="project" value="UniProtKB-UniRule"/>
</dbReference>
<gene>
    <name evidence="13" type="ORF">K504DRAFT_460378</name>
</gene>
<comment type="subcellular location">
    <subcellularLocation>
        <location evidence="1 11">Mitochondrion inner membrane</location>
        <topology evidence="1 11">Single-pass membrane protein</topology>
    </subcellularLocation>
</comment>
<keyword evidence="8 11" id="KW-0496">Mitochondrion</keyword>
<evidence type="ECO:0000256" key="7">
    <source>
        <dbReference type="ARBA" id="ARBA00022989"/>
    </source>
</evidence>
<keyword evidence="11" id="KW-0811">Translocation</keyword>
<dbReference type="Pfam" id="PF08294">
    <property type="entry name" value="TIM21"/>
    <property type="match status" value="1"/>
</dbReference>
<evidence type="ECO:0000256" key="6">
    <source>
        <dbReference type="ARBA" id="ARBA00022946"/>
    </source>
</evidence>
<feature type="region of interest" description="Disordered" evidence="12">
    <location>
        <begin position="29"/>
        <end position="63"/>
    </location>
</feature>
<evidence type="ECO:0000256" key="1">
    <source>
        <dbReference type="ARBA" id="ARBA00004434"/>
    </source>
</evidence>
<keyword evidence="4 11" id="KW-0812">Transmembrane</keyword>
<evidence type="ECO:0000256" key="9">
    <source>
        <dbReference type="ARBA" id="ARBA00023136"/>
    </source>
</evidence>
<evidence type="ECO:0000256" key="11">
    <source>
        <dbReference type="RuleBase" id="RU367142"/>
    </source>
</evidence>
<evidence type="ECO:0000256" key="12">
    <source>
        <dbReference type="SAM" id="MobiDB-lite"/>
    </source>
</evidence>
<dbReference type="PANTHER" id="PTHR13032">
    <property type="entry name" value="MITOCHONDRIAL IMPORT INNER MEMBRANE TRANSLOCASE SUBUNIT TIM21"/>
    <property type="match status" value="1"/>
</dbReference>
<accession>A0A6G1JZG6</accession>